<keyword evidence="7" id="KW-0378">Hydrolase</keyword>
<dbReference type="InterPro" id="IPR041006">
    <property type="entry name" value="Morc_S5"/>
</dbReference>
<feature type="coiled-coil region" evidence="14">
    <location>
        <begin position="617"/>
        <end position="644"/>
    </location>
</feature>
<keyword evidence="9" id="KW-0156">Chromatin regulator</keyword>
<comment type="similarity">
    <text evidence="2">Belongs to the MORC ATPase protein family.</text>
</comment>
<evidence type="ECO:0000313" key="18">
    <source>
        <dbReference type="Proteomes" id="UP001370490"/>
    </source>
</evidence>
<dbReference type="SUPFAM" id="SSF55874">
    <property type="entry name" value="ATPase domain of HSP90 chaperone/DNA topoisomerase II/histidine kinase"/>
    <property type="match status" value="1"/>
</dbReference>
<keyword evidence="11" id="KW-0943">RNA-mediated gene silencing</keyword>
<dbReference type="PANTHER" id="PTHR23336">
    <property type="entry name" value="ZINC FINGER CW-TYPE COILED-COIL DOMAIN PROTEIN 3"/>
    <property type="match status" value="1"/>
</dbReference>
<keyword evidence="12" id="KW-0234">DNA repair</keyword>
<evidence type="ECO:0000256" key="2">
    <source>
        <dbReference type="ARBA" id="ARBA00007845"/>
    </source>
</evidence>
<comment type="subcellular location">
    <subcellularLocation>
        <location evidence="1">Nucleus</location>
    </subcellularLocation>
</comment>
<dbReference type="FunFam" id="3.30.565.10:FF:000075">
    <property type="entry name" value="MORC family CW-type zinc finger protein 4"/>
    <property type="match status" value="1"/>
</dbReference>
<keyword evidence="4" id="KW-0547">Nucleotide-binding</keyword>
<dbReference type="EMBL" id="JBAMMX010000017">
    <property type="protein sequence ID" value="KAK6924431.1"/>
    <property type="molecule type" value="Genomic_DNA"/>
</dbReference>
<evidence type="ECO:0000256" key="6">
    <source>
        <dbReference type="ARBA" id="ARBA00022763"/>
    </source>
</evidence>
<comment type="caution">
    <text evidence="17">The sequence shown here is derived from an EMBL/GenBank/DDBJ whole genome shotgun (WGS) entry which is preliminary data.</text>
</comment>
<dbReference type="GO" id="GO:0005634">
    <property type="term" value="C:nucleus"/>
    <property type="evidence" value="ECO:0007669"/>
    <property type="project" value="UniProtKB-SubCell"/>
</dbReference>
<evidence type="ECO:0000256" key="8">
    <source>
        <dbReference type="ARBA" id="ARBA00022840"/>
    </source>
</evidence>
<keyword evidence="18" id="KW-1185">Reference proteome</keyword>
<sequence length="654" mass="72627">MSGKQKKTPGNVVEIDSSSDDDEGGRSNESLNVPSTKKISPNPPSPTTKPKNSQVIGLNSRSFWKAGDFTVAPSTSAPPQGQLEHARVHPKFLHSNATSHKWAFGAIAELLDNAVDEIHNGATFVKVDKVSNLQDGSPALLFQDNGGGMDPVCIRNCMSLGYSSKKGNSTIGQYGNGFKTSTMRLGADVIVFTRAIRESQNTQSVGLLSYTFLRKTGQDDVIVPMVDFDISNHWAEPLIYSSRDDWSSNLSTILEWSPFASKEELMHQFEDIGSRGTKIIIYNLWLNDEGIFELNFDDDDEDIRLRDEANCGSLSKGRKRLAESESHISYQLRFSLRAYASILYLRKFSDFNIILRGKPVQQFDMAEELKHPQLVTYRPQLAMTAEVASVEITLGFIKEAPALGVCGFNVYHKNRLIRPFWKVTSEGNSRGKGVVGVLEANFIEPAHDKQDFERSALFVRLEVKLKQILIDYWNKNCHKIGLQGPAKGSQTLEKGSRGQQPSDQCIIDLAANVPKEKHLDQSTVGLAANLRQDSSSGQPANGCRSHFQVDSYPVQPNRLALGSDEEEPSLAGSGFTSVVEICEDNIQLFRRCEEHVQREALLRETVSAAVLYSHDSIEDLEKQLAEVRRKCAEISSRLKTKRENGVKQKSGKVS</sequence>
<feature type="region of interest" description="Disordered" evidence="15">
    <location>
        <begin position="1"/>
        <end position="55"/>
    </location>
</feature>
<dbReference type="InterPro" id="IPR036890">
    <property type="entry name" value="HATPase_C_sf"/>
</dbReference>
<dbReference type="PANTHER" id="PTHR23336:SF50">
    <property type="entry name" value="PROTEIN MICRORCHIDIA 1-RELATED"/>
    <property type="match status" value="1"/>
</dbReference>
<dbReference type="GO" id="GO:0005524">
    <property type="term" value="F:ATP binding"/>
    <property type="evidence" value="ECO:0007669"/>
    <property type="project" value="UniProtKB-KW"/>
</dbReference>
<organism evidence="17 18">
    <name type="scientific">Dillenia turbinata</name>
    <dbReference type="NCBI Taxonomy" id="194707"/>
    <lineage>
        <taxon>Eukaryota</taxon>
        <taxon>Viridiplantae</taxon>
        <taxon>Streptophyta</taxon>
        <taxon>Embryophyta</taxon>
        <taxon>Tracheophyta</taxon>
        <taxon>Spermatophyta</taxon>
        <taxon>Magnoliopsida</taxon>
        <taxon>eudicotyledons</taxon>
        <taxon>Gunneridae</taxon>
        <taxon>Pentapetalae</taxon>
        <taxon>Dilleniales</taxon>
        <taxon>Dilleniaceae</taxon>
        <taxon>Dillenia</taxon>
    </lineage>
</organism>
<dbReference type="Proteomes" id="UP001370490">
    <property type="component" value="Unassembled WGS sequence"/>
</dbReference>
<dbReference type="GO" id="GO:0031047">
    <property type="term" value="P:regulatory ncRNA-mediated gene silencing"/>
    <property type="evidence" value="ECO:0007669"/>
    <property type="project" value="UniProtKB-KW"/>
</dbReference>
<accession>A0AAN8V6L2</accession>
<dbReference type="GO" id="GO:0016887">
    <property type="term" value="F:ATP hydrolysis activity"/>
    <property type="evidence" value="ECO:0007669"/>
    <property type="project" value="InterPro"/>
</dbReference>
<proteinExistence type="inferred from homology"/>
<keyword evidence="8" id="KW-0067">ATP-binding</keyword>
<evidence type="ECO:0000256" key="1">
    <source>
        <dbReference type="ARBA" id="ARBA00004123"/>
    </source>
</evidence>
<keyword evidence="6" id="KW-0227">DNA damage</keyword>
<evidence type="ECO:0000256" key="7">
    <source>
        <dbReference type="ARBA" id="ARBA00022801"/>
    </source>
</evidence>
<evidence type="ECO:0000256" key="14">
    <source>
        <dbReference type="SAM" id="Coils"/>
    </source>
</evidence>
<evidence type="ECO:0000256" key="3">
    <source>
        <dbReference type="ARBA" id="ARBA00022722"/>
    </source>
</evidence>
<keyword evidence="13" id="KW-0539">Nucleus</keyword>
<dbReference type="AlphaFoldDB" id="A0AAN8V6L2"/>
<reference evidence="17 18" key="1">
    <citation type="submission" date="2023-12" db="EMBL/GenBank/DDBJ databases">
        <title>A high-quality genome assembly for Dillenia turbinata (Dilleniales).</title>
        <authorList>
            <person name="Chanderbali A."/>
        </authorList>
    </citation>
    <scope>NUCLEOTIDE SEQUENCE [LARGE SCALE GENOMIC DNA]</scope>
    <source>
        <strain evidence="17">LSX21</strain>
        <tissue evidence="17">Leaf</tissue>
    </source>
</reference>
<name>A0AAN8V6L2_9MAGN</name>
<dbReference type="Gene3D" id="3.30.565.10">
    <property type="entry name" value="Histidine kinase-like ATPase, C-terminal domain"/>
    <property type="match status" value="1"/>
</dbReference>
<evidence type="ECO:0000256" key="5">
    <source>
        <dbReference type="ARBA" id="ARBA00022759"/>
    </source>
</evidence>
<evidence type="ECO:0000256" key="9">
    <source>
        <dbReference type="ARBA" id="ARBA00022853"/>
    </source>
</evidence>
<protein>
    <recommendedName>
        <fullName evidence="16">Morc S5 domain-containing protein</fullName>
    </recommendedName>
</protein>
<evidence type="ECO:0000256" key="4">
    <source>
        <dbReference type="ARBA" id="ARBA00022741"/>
    </source>
</evidence>
<evidence type="ECO:0000256" key="13">
    <source>
        <dbReference type="ARBA" id="ARBA00023242"/>
    </source>
</evidence>
<dbReference type="Pfam" id="PF13589">
    <property type="entry name" value="HATPase_c_3"/>
    <property type="match status" value="1"/>
</dbReference>
<dbReference type="GO" id="GO:0006281">
    <property type="term" value="P:DNA repair"/>
    <property type="evidence" value="ECO:0007669"/>
    <property type="project" value="UniProtKB-KW"/>
</dbReference>
<evidence type="ECO:0000256" key="12">
    <source>
        <dbReference type="ARBA" id="ARBA00023204"/>
    </source>
</evidence>
<evidence type="ECO:0000313" key="17">
    <source>
        <dbReference type="EMBL" id="KAK6924431.1"/>
    </source>
</evidence>
<dbReference type="InterPro" id="IPR045261">
    <property type="entry name" value="MORC_ATPase"/>
</dbReference>
<feature type="domain" description="Morc S5" evidence="16">
    <location>
        <begin position="334"/>
        <end position="473"/>
    </location>
</feature>
<dbReference type="GO" id="GO:0004519">
    <property type="term" value="F:endonuclease activity"/>
    <property type="evidence" value="ECO:0007669"/>
    <property type="project" value="UniProtKB-KW"/>
</dbReference>
<dbReference type="GO" id="GO:0031349">
    <property type="term" value="P:positive regulation of defense response"/>
    <property type="evidence" value="ECO:0007669"/>
    <property type="project" value="UniProtKB-ARBA"/>
</dbReference>
<gene>
    <name evidence="17" type="ORF">RJ641_010631</name>
</gene>
<keyword evidence="3" id="KW-0540">Nuclease</keyword>
<evidence type="ECO:0000259" key="16">
    <source>
        <dbReference type="Pfam" id="PF17942"/>
    </source>
</evidence>
<dbReference type="GO" id="GO:0006325">
    <property type="term" value="P:chromatin organization"/>
    <property type="evidence" value="ECO:0007669"/>
    <property type="project" value="UniProtKB-KW"/>
</dbReference>
<evidence type="ECO:0000256" key="15">
    <source>
        <dbReference type="SAM" id="MobiDB-lite"/>
    </source>
</evidence>
<keyword evidence="5" id="KW-0255">Endonuclease</keyword>
<evidence type="ECO:0000256" key="10">
    <source>
        <dbReference type="ARBA" id="ARBA00023054"/>
    </source>
</evidence>
<keyword evidence="10 14" id="KW-0175">Coiled coil</keyword>
<dbReference type="Pfam" id="PF17942">
    <property type="entry name" value="Morc6_S5"/>
    <property type="match status" value="1"/>
</dbReference>
<evidence type="ECO:0000256" key="11">
    <source>
        <dbReference type="ARBA" id="ARBA00023158"/>
    </source>
</evidence>